<gene>
    <name evidence="1" type="ORF">MM239_17370</name>
</gene>
<name>A0ABS9V426_9BACT</name>
<accession>A0ABS9V426</accession>
<evidence type="ECO:0000313" key="1">
    <source>
        <dbReference type="EMBL" id="MCH7411172.1"/>
    </source>
</evidence>
<keyword evidence="2" id="KW-1185">Reference proteome</keyword>
<sequence>MISSIQMNINKLDFLLHHGFTLDPENLNYVKTMPVGRQIVFLNFIQNANADYLECLIGIRIREVEEIVNLFLPSLGDFSERSTTAVISLNELNRSLPRRFFIHDNDDIKLALAEYEKVIKTVGLEWFEKFSQPSNMEMLFNQNPDQEFTTQNFTYRSSRAMILSKLYNPESYEVNKNHYLNKLDEMMLTPFILASFLNLLDYLETTIR</sequence>
<comment type="caution">
    <text evidence="1">The sequence shown here is derived from an EMBL/GenBank/DDBJ whole genome shotgun (WGS) entry which is preliminary data.</text>
</comment>
<dbReference type="EMBL" id="JAKZGP010000062">
    <property type="protein sequence ID" value="MCH7411172.1"/>
    <property type="molecule type" value="Genomic_DNA"/>
</dbReference>
<dbReference type="RefSeq" id="WP_241349525.1">
    <property type="nucleotide sequence ID" value="NZ_JAKZGP010000062.1"/>
</dbReference>
<proteinExistence type="predicted"/>
<evidence type="ECO:0008006" key="3">
    <source>
        <dbReference type="Google" id="ProtNLM"/>
    </source>
</evidence>
<organism evidence="1 2">
    <name type="scientific">Belliella filtrata</name>
    <dbReference type="NCBI Taxonomy" id="2923435"/>
    <lineage>
        <taxon>Bacteria</taxon>
        <taxon>Pseudomonadati</taxon>
        <taxon>Bacteroidota</taxon>
        <taxon>Cytophagia</taxon>
        <taxon>Cytophagales</taxon>
        <taxon>Cyclobacteriaceae</taxon>
        <taxon>Belliella</taxon>
    </lineage>
</organism>
<evidence type="ECO:0000313" key="2">
    <source>
        <dbReference type="Proteomes" id="UP001165489"/>
    </source>
</evidence>
<reference evidence="1" key="1">
    <citation type="submission" date="2022-03" db="EMBL/GenBank/DDBJ databases">
        <title>De novo assembled genomes of Belliella spp. (Cyclobacteriaceae) strains.</title>
        <authorList>
            <person name="Szabo A."/>
            <person name="Korponai K."/>
            <person name="Felfoldi T."/>
        </authorList>
    </citation>
    <scope>NUCLEOTIDE SEQUENCE</scope>
    <source>
        <strain evidence="1">DSM 111904</strain>
    </source>
</reference>
<protein>
    <recommendedName>
        <fullName evidence="3">TIGR04255 family protein</fullName>
    </recommendedName>
</protein>
<dbReference type="Proteomes" id="UP001165489">
    <property type="component" value="Unassembled WGS sequence"/>
</dbReference>